<dbReference type="SUPFAM" id="SSF54913">
    <property type="entry name" value="GlnB-like"/>
    <property type="match status" value="1"/>
</dbReference>
<evidence type="ECO:0000313" key="1">
    <source>
        <dbReference type="EMBL" id="MBD2188650.1"/>
    </source>
</evidence>
<protein>
    <submittedName>
        <fullName evidence="1">P-II family nitrogen regulator</fullName>
    </submittedName>
</protein>
<dbReference type="InterPro" id="IPR015867">
    <property type="entry name" value="N-reg_PII/ATP_PRibTrfase_C"/>
</dbReference>
<sequence length="104" mass="11300">MQAVKRIEIVSDSVESHKIIKVLESVGVLNYTVIRNVVGKGVSGTNSGDLDMSMLENDYVIAFFLEDKTKLLVDKLKPVTKKFGGVCYISDALAINSSQSMATS</sequence>
<dbReference type="InterPro" id="IPR011322">
    <property type="entry name" value="N-reg_PII-like_a/b"/>
</dbReference>
<dbReference type="InterPro" id="IPR002187">
    <property type="entry name" value="N-reg_PII"/>
</dbReference>
<reference evidence="1 2" key="1">
    <citation type="journal article" date="2020" name="ISME J.">
        <title>Comparative genomics reveals insights into cyanobacterial evolution and habitat adaptation.</title>
        <authorList>
            <person name="Chen M.Y."/>
            <person name="Teng W.K."/>
            <person name="Zhao L."/>
            <person name="Hu C.X."/>
            <person name="Zhou Y.K."/>
            <person name="Han B.P."/>
            <person name="Song L.R."/>
            <person name="Shu W.S."/>
        </authorList>
    </citation>
    <scope>NUCLEOTIDE SEQUENCE [LARGE SCALE GENOMIC DNA]</scope>
    <source>
        <strain evidence="1 2">FACHB-723</strain>
    </source>
</reference>
<dbReference type="Pfam" id="PF00543">
    <property type="entry name" value="P-II"/>
    <property type="match status" value="1"/>
</dbReference>
<dbReference type="RefSeq" id="WP_190403499.1">
    <property type="nucleotide sequence ID" value="NZ_JACJQB010000019.1"/>
</dbReference>
<organism evidence="1 2">
    <name type="scientific">Pseudanabaena mucicola FACHB-723</name>
    <dbReference type="NCBI Taxonomy" id="2692860"/>
    <lineage>
        <taxon>Bacteria</taxon>
        <taxon>Bacillati</taxon>
        <taxon>Cyanobacteriota</taxon>
        <taxon>Cyanophyceae</taxon>
        <taxon>Pseudanabaenales</taxon>
        <taxon>Pseudanabaenaceae</taxon>
        <taxon>Pseudanabaena</taxon>
    </lineage>
</organism>
<dbReference type="EMBL" id="JACJQB010000019">
    <property type="protein sequence ID" value="MBD2188650.1"/>
    <property type="molecule type" value="Genomic_DNA"/>
</dbReference>
<dbReference type="Proteomes" id="UP000642094">
    <property type="component" value="Unassembled WGS sequence"/>
</dbReference>
<comment type="caution">
    <text evidence="1">The sequence shown here is derived from an EMBL/GenBank/DDBJ whole genome shotgun (WGS) entry which is preliminary data.</text>
</comment>
<gene>
    <name evidence="1" type="ORF">H6F41_10890</name>
</gene>
<name>A0ABR7ZXZ5_9CYAN</name>
<accession>A0ABR7ZXZ5</accession>
<keyword evidence="2" id="KW-1185">Reference proteome</keyword>
<evidence type="ECO:0000313" key="2">
    <source>
        <dbReference type="Proteomes" id="UP000642094"/>
    </source>
</evidence>
<proteinExistence type="predicted"/>
<dbReference type="Gene3D" id="3.30.70.120">
    <property type="match status" value="1"/>
</dbReference>